<dbReference type="PANTHER" id="PTHR43471:SF13">
    <property type="entry name" value="ABC-2 TYPE TRANSPORT SYSTEM PERMEASE PROTEIN"/>
    <property type="match status" value="1"/>
</dbReference>
<evidence type="ECO:0000313" key="3">
    <source>
        <dbReference type="Proteomes" id="UP001042704"/>
    </source>
</evidence>
<dbReference type="PANTHER" id="PTHR43471">
    <property type="entry name" value="ABC TRANSPORTER PERMEASE"/>
    <property type="match status" value="1"/>
</dbReference>
<organism evidence="2 3">
    <name type="scientific">Methanofollis aquaemaris</name>
    <dbReference type="NCBI Taxonomy" id="126734"/>
    <lineage>
        <taxon>Archaea</taxon>
        <taxon>Methanobacteriati</taxon>
        <taxon>Methanobacteriota</taxon>
        <taxon>Stenosarchaea group</taxon>
        <taxon>Methanomicrobia</taxon>
        <taxon>Methanomicrobiales</taxon>
        <taxon>Methanomicrobiaceae</taxon>
        <taxon>Methanofollis</taxon>
    </lineage>
</organism>
<dbReference type="Pfam" id="PF12679">
    <property type="entry name" value="ABC2_membrane_2"/>
    <property type="match status" value="1"/>
</dbReference>
<evidence type="ECO:0000313" key="2">
    <source>
        <dbReference type="EMBL" id="QSZ67825.1"/>
    </source>
</evidence>
<dbReference type="RefSeq" id="WP_265580744.1">
    <property type="nucleotide sequence ID" value="NZ_CP036172.1"/>
</dbReference>
<gene>
    <name evidence="2" type="ORF">RJ40_10100</name>
</gene>
<dbReference type="AlphaFoldDB" id="A0A8A3S6R1"/>
<dbReference type="GO" id="GO:0140359">
    <property type="term" value="F:ABC-type transporter activity"/>
    <property type="evidence" value="ECO:0007669"/>
    <property type="project" value="InterPro"/>
</dbReference>
<keyword evidence="1" id="KW-1133">Transmembrane helix</keyword>
<feature type="transmembrane region" description="Helical" evidence="1">
    <location>
        <begin position="23"/>
        <end position="43"/>
    </location>
</feature>
<dbReference type="GO" id="GO:0005886">
    <property type="term" value="C:plasma membrane"/>
    <property type="evidence" value="ECO:0007669"/>
    <property type="project" value="UniProtKB-SubCell"/>
</dbReference>
<sequence>MTANGLRIIAKKEFSDHIRSRRFHLLLGILVVIAAVGMIAGVVQYSKDIADYNAVQTITQSEDLTVDGDLAGMKPSILSVYYQMGILTASIGVVLGIAMGFDLVTREKENKTLKILLSHPIYRDEVINGKALGGLGAIALAMGIVLIVSLAIMSIFGLVPDHEEMVRILISGVVSFLLMFTFFSLSLLMSAVSKDSGSALLYALIVMIVLSSFIPIFTFGPVYSAIFGDPPDLPGTSTYAYQQSSSTYTRVGVTSGDTIESEDLEAYEKASRRYMTQKQMITDIVTLISPTGNYQAVQNVVCRPGGEMQGIACNVIALLAMPAAFFGVAWVRFMREDIR</sequence>
<feature type="transmembrane region" description="Helical" evidence="1">
    <location>
        <begin position="80"/>
        <end position="104"/>
    </location>
</feature>
<name>A0A8A3S6R1_9EURY</name>
<evidence type="ECO:0000256" key="1">
    <source>
        <dbReference type="SAM" id="Phobius"/>
    </source>
</evidence>
<proteinExistence type="predicted"/>
<feature type="transmembrane region" description="Helical" evidence="1">
    <location>
        <begin position="308"/>
        <end position="331"/>
    </location>
</feature>
<keyword evidence="3" id="KW-1185">Reference proteome</keyword>
<feature type="transmembrane region" description="Helical" evidence="1">
    <location>
        <begin position="131"/>
        <end position="156"/>
    </location>
</feature>
<dbReference type="KEGG" id="maqe:RJ40_10100"/>
<keyword evidence="1" id="KW-0812">Transmembrane</keyword>
<dbReference type="Proteomes" id="UP001042704">
    <property type="component" value="Chromosome"/>
</dbReference>
<dbReference type="GeneID" id="76424723"/>
<reference evidence="2" key="2">
    <citation type="submission" date="2019-02" db="EMBL/GenBank/DDBJ databases">
        <authorList>
            <person name="Chen S.-C."/>
            <person name="Chien H.-H."/>
            <person name="Lai M.-C."/>
        </authorList>
    </citation>
    <scope>NUCLEOTIDE SEQUENCE</scope>
    <source>
        <strain evidence="2">N2F9704</strain>
    </source>
</reference>
<accession>A0A8A3S6R1</accession>
<dbReference type="EMBL" id="CP036172">
    <property type="protein sequence ID" value="QSZ67825.1"/>
    <property type="molecule type" value="Genomic_DNA"/>
</dbReference>
<feature type="transmembrane region" description="Helical" evidence="1">
    <location>
        <begin position="200"/>
        <end position="223"/>
    </location>
</feature>
<reference evidence="2" key="1">
    <citation type="journal article" date="2001" name="Int. J. Syst. Evol. Microbiol.">
        <title>Methanofollis aquaemaris sp. nov., a methanogen isolated from an aquaculture fish pond.</title>
        <authorList>
            <person name="Lai M.C."/>
            <person name="Chen S.C."/>
        </authorList>
    </citation>
    <scope>NUCLEOTIDE SEQUENCE</scope>
    <source>
        <strain evidence="2">N2F9704</strain>
    </source>
</reference>
<feature type="transmembrane region" description="Helical" evidence="1">
    <location>
        <begin position="168"/>
        <end position="188"/>
    </location>
</feature>
<keyword evidence="1" id="KW-0472">Membrane</keyword>
<protein>
    <submittedName>
        <fullName evidence="2">ABC transporter permease</fullName>
    </submittedName>
</protein>